<dbReference type="EMBL" id="LJGW01000730">
    <property type="protein sequence ID" value="OEU96799.1"/>
    <property type="molecule type" value="Genomic_DNA"/>
</dbReference>
<dbReference type="PATRIC" id="fig|518642.10.peg.466"/>
<keyword evidence="2" id="KW-1185">Reference proteome</keyword>
<reference evidence="1 2" key="1">
    <citation type="journal article" date="2016" name="Front. Microbiol.">
        <title>Comparative Genomics Analysis of Streptomyces Species Reveals Their Adaptation to the Marine Environment and Their Diversity at the Genomic Level.</title>
        <authorList>
            <person name="Tian X."/>
            <person name="Zhang Z."/>
            <person name="Yang T."/>
            <person name="Chen M."/>
            <person name="Li J."/>
            <person name="Chen F."/>
            <person name="Yang J."/>
            <person name="Li W."/>
            <person name="Zhang B."/>
            <person name="Zhang Z."/>
            <person name="Wu J."/>
            <person name="Zhang C."/>
            <person name="Long L."/>
            <person name="Xiao J."/>
        </authorList>
    </citation>
    <scope>NUCLEOTIDE SEQUENCE [LARGE SCALE GENOMIC DNA]</scope>
    <source>
        <strain evidence="1 2">SCSIO 10429</strain>
    </source>
</reference>
<evidence type="ECO:0000313" key="1">
    <source>
        <dbReference type="EMBL" id="OEU96799.1"/>
    </source>
</evidence>
<gene>
    <name evidence="1" type="ORF">AN218_33805</name>
</gene>
<dbReference type="AlphaFoldDB" id="A0A1E7JYQ9"/>
<dbReference type="InterPro" id="IPR007995">
    <property type="entry name" value="DUF742"/>
</dbReference>
<accession>A0A1E7JYQ9</accession>
<organism evidence="1 2">
    <name type="scientific">Streptomyces nanshensis</name>
    <dbReference type="NCBI Taxonomy" id="518642"/>
    <lineage>
        <taxon>Bacteria</taxon>
        <taxon>Bacillati</taxon>
        <taxon>Actinomycetota</taxon>
        <taxon>Actinomycetes</taxon>
        <taxon>Kitasatosporales</taxon>
        <taxon>Streptomycetaceae</taxon>
        <taxon>Streptomyces</taxon>
    </lineage>
</organism>
<dbReference type="PANTHER" id="PTHR36221">
    <property type="entry name" value="DUF742 DOMAIN-CONTAINING PROTEIN"/>
    <property type="match status" value="1"/>
</dbReference>
<name>A0A1E7JYQ9_9ACTN</name>
<dbReference type="PANTHER" id="PTHR36221:SF1">
    <property type="entry name" value="DUF742 DOMAIN-CONTAINING PROTEIN"/>
    <property type="match status" value="1"/>
</dbReference>
<dbReference type="Pfam" id="PF05331">
    <property type="entry name" value="DUF742"/>
    <property type="match status" value="1"/>
</dbReference>
<evidence type="ECO:0008006" key="3">
    <source>
        <dbReference type="Google" id="ProtNLM"/>
    </source>
</evidence>
<dbReference type="Proteomes" id="UP000176005">
    <property type="component" value="Unassembled WGS sequence"/>
</dbReference>
<proteinExistence type="predicted"/>
<comment type="caution">
    <text evidence="1">The sequence shown here is derived from an EMBL/GenBank/DDBJ whole genome shotgun (WGS) entry which is preliminary data.</text>
</comment>
<protein>
    <recommendedName>
        <fullName evidence="3">DUF742 domain-containing protein</fullName>
    </recommendedName>
</protein>
<evidence type="ECO:0000313" key="2">
    <source>
        <dbReference type="Proteomes" id="UP000176005"/>
    </source>
</evidence>
<sequence>MTRPRGPRRGPVRPYVLTGGRARPRQRLAVETLLETVDDGTELPVTASRQERMLYRMCRHRLSVAESAAHLGLSVSVVTILACDLIDAGYLITRSQVPKAQLPDVHILQEVLDGLRRQLSA</sequence>